<dbReference type="SUPFAM" id="SSF54523">
    <property type="entry name" value="Pili subunits"/>
    <property type="match status" value="1"/>
</dbReference>
<dbReference type="Gene3D" id="3.30.700.10">
    <property type="entry name" value="Glycoprotein, Type 4 Pilin"/>
    <property type="match status" value="1"/>
</dbReference>
<keyword evidence="1" id="KW-0812">Transmembrane</keyword>
<protein>
    <submittedName>
        <fullName evidence="2">Prepilin-type N-terminal cleavage/methylation domain-containing protein</fullName>
    </submittedName>
</protein>
<organism evidence="2 3">
    <name type="scientific">Shewanella aestuarii</name>
    <dbReference type="NCBI Taxonomy" id="1028752"/>
    <lineage>
        <taxon>Bacteria</taxon>
        <taxon>Pseudomonadati</taxon>
        <taxon>Pseudomonadota</taxon>
        <taxon>Gammaproteobacteria</taxon>
        <taxon>Alteromonadales</taxon>
        <taxon>Shewanellaceae</taxon>
        <taxon>Shewanella</taxon>
    </lineage>
</organism>
<dbReference type="InterPro" id="IPR012902">
    <property type="entry name" value="N_methyl_site"/>
</dbReference>
<dbReference type="KEGG" id="saes:HBH39_01740"/>
<dbReference type="Pfam" id="PF07963">
    <property type="entry name" value="N_methyl"/>
    <property type="match status" value="1"/>
</dbReference>
<sequence length="162" mass="17680">MKSCHSTQMQNGFSLVELVTTILLIGILAVTVLPRLFSDSSYSAYALRNEFIAELRQGQLRALNNTDRCYDINVTVAGYQLRHYSARNGNACSGTLLRTELLQEFQGGAYVSLLAGGSQNFTVTFDSLGRLLQPICSGACFNIIADDTLVVAVESEGYIHAM</sequence>
<keyword evidence="1" id="KW-1133">Transmembrane helix</keyword>
<reference evidence="2 3" key="1">
    <citation type="submission" date="2020-03" db="EMBL/GenBank/DDBJ databases">
        <title>Complete genome sequence of Shewanella sp.</title>
        <authorList>
            <person name="Kim Y.-S."/>
            <person name="Kim S.-J."/>
            <person name="Jung H.-K."/>
            <person name="Kim K.-H."/>
        </authorList>
    </citation>
    <scope>NUCLEOTIDE SEQUENCE [LARGE SCALE GENOMIC DNA]</scope>
    <source>
        <strain evidence="2 3">PN3F2</strain>
    </source>
</reference>
<feature type="transmembrane region" description="Helical" evidence="1">
    <location>
        <begin position="12"/>
        <end position="33"/>
    </location>
</feature>
<evidence type="ECO:0000256" key="1">
    <source>
        <dbReference type="SAM" id="Phobius"/>
    </source>
</evidence>
<dbReference type="AlphaFoldDB" id="A0A6G9QHK0"/>
<dbReference type="RefSeq" id="WP_167675039.1">
    <property type="nucleotide sequence ID" value="NZ_CP050313.1"/>
</dbReference>
<dbReference type="Proteomes" id="UP000502608">
    <property type="component" value="Chromosome"/>
</dbReference>
<proteinExistence type="predicted"/>
<evidence type="ECO:0000313" key="3">
    <source>
        <dbReference type="Proteomes" id="UP000502608"/>
    </source>
</evidence>
<keyword evidence="3" id="KW-1185">Reference proteome</keyword>
<dbReference type="NCBIfam" id="TIGR02532">
    <property type="entry name" value="IV_pilin_GFxxxE"/>
    <property type="match status" value="1"/>
</dbReference>
<gene>
    <name evidence="2" type="ORF">HBH39_01740</name>
</gene>
<name>A0A6G9QHK0_9GAMM</name>
<dbReference type="EMBL" id="CP050313">
    <property type="protein sequence ID" value="QIR13371.1"/>
    <property type="molecule type" value="Genomic_DNA"/>
</dbReference>
<evidence type="ECO:0000313" key="2">
    <source>
        <dbReference type="EMBL" id="QIR13371.1"/>
    </source>
</evidence>
<dbReference type="InterPro" id="IPR045584">
    <property type="entry name" value="Pilin-like"/>
</dbReference>
<accession>A0A6G9QHK0</accession>
<keyword evidence="1" id="KW-0472">Membrane</keyword>